<dbReference type="HAMAP" id="MF_00238">
    <property type="entry name" value="Cytidyl_kinase_type1"/>
    <property type="match status" value="1"/>
</dbReference>
<dbReference type="Pfam" id="PF02224">
    <property type="entry name" value="Cytidylate_kin"/>
    <property type="match status" value="1"/>
</dbReference>
<feature type="binding site" evidence="8">
    <location>
        <begin position="16"/>
        <end position="24"/>
    </location>
    <ligand>
        <name>ATP</name>
        <dbReference type="ChEBI" id="CHEBI:30616"/>
    </ligand>
</feature>
<dbReference type="InterPro" id="IPR003136">
    <property type="entry name" value="Cytidylate_kin"/>
</dbReference>
<keyword evidence="3 8" id="KW-0547">Nucleotide-binding</keyword>
<keyword evidence="11" id="KW-1185">Reference proteome</keyword>
<evidence type="ECO:0000259" key="9">
    <source>
        <dbReference type="Pfam" id="PF02224"/>
    </source>
</evidence>
<protein>
    <recommendedName>
        <fullName evidence="8">Cytidylate kinase</fullName>
        <shortName evidence="8">CK</shortName>
        <ecNumber evidence="8">2.7.4.25</ecNumber>
    </recommendedName>
    <alternativeName>
        <fullName evidence="8">Cytidine monophosphate kinase</fullName>
        <shortName evidence="8">CMP kinase</shortName>
    </alternativeName>
</protein>
<evidence type="ECO:0000313" key="10">
    <source>
        <dbReference type="EMBL" id="UOD51669.1"/>
    </source>
</evidence>
<organism evidence="10 11">
    <name type="scientific">Orrella daihaiensis</name>
    <dbReference type="NCBI Taxonomy" id="2782176"/>
    <lineage>
        <taxon>Bacteria</taxon>
        <taxon>Pseudomonadati</taxon>
        <taxon>Pseudomonadota</taxon>
        <taxon>Betaproteobacteria</taxon>
        <taxon>Burkholderiales</taxon>
        <taxon>Alcaligenaceae</taxon>
        <taxon>Orrella</taxon>
    </lineage>
</organism>
<evidence type="ECO:0000256" key="2">
    <source>
        <dbReference type="ARBA" id="ARBA00022679"/>
    </source>
</evidence>
<evidence type="ECO:0000256" key="6">
    <source>
        <dbReference type="ARBA" id="ARBA00047615"/>
    </source>
</evidence>
<dbReference type="CDD" id="cd02020">
    <property type="entry name" value="CMPK"/>
    <property type="match status" value="1"/>
</dbReference>
<comment type="catalytic activity">
    <reaction evidence="6 8">
        <text>dCMP + ATP = dCDP + ADP</text>
        <dbReference type="Rhea" id="RHEA:25094"/>
        <dbReference type="ChEBI" id="CHEBI:30616"/>
        <dbReference type="ChEBI" id="CHEBI:57566"/>
        <dbReference type="ChEBI" id="CHEBI:58593"/>
        <dbReference type="ChEBI" id="CHEBI:456216"/>
        <dbReference type="EC" id="2.7.4.25"/>
    </reaction>
</comment>
<dbReference type="Proteomes" id="UP000831607">
    <property type="component" value="Chromosome"/>
</dbReference>
<comment type="catalytic activity">
    <reaction evidence="7 8">
        <text>CMP + ATP = CDP + ADP</text>
        <dbReference type="Rhea" id="RHEA:11600"/>
        <dbReference type="ChEBI" id="CHEBI:30616"/>
        <dbReference type="ChEBI" id="CHEBI:58069"/>
        <dbReference type="ChEBI" id="CHEBI:60377"/>
        <dbReference type="ChEBI" id="CHEBI:456216"/>
        <dbReference type="EC" id="2.7.4.25"/>
    </reaction>
</comment>
<evidence type="ECO:0000256" key="8">
    <source>
        <dbReference type="HAMAP-Rule" id="MF_00238"/>
    </source>
</evidence>
<evidence type="ECO:0000256" key="7">
    <source>
        <dbReference type="ARBA" id="ARBA00048478"/>
    </source>
</evidence>
<accession>A0ABY4ANC8</accession>
<gene>
    <name evidence="8" type="primary">cmk</name>
    <name evidence="10" type="ORF">DHf2319_10180</name>
</gene>
<evidence type="ECO:0000256" key="1">
    <source>
        <dbReference type="ARBA" id="ARBA00009427"/>
    </source>
</evidence>
<dbReference type="SUPFAM" id="SSF52540">
    <property type="entry name" value="P-loop containing nucleoside triphosphate hydrolases"/>
    <property type="match status" value="1"/>
</dbReference>
<dbReference type="Gene3D" id="3.40.50.300">
    <property type="entry name" value="P-loop containing nucleotide triphosphate hydrolases"/>
    <property type="match status" value="1"/>
</dbReference>
<dbReference type="PANTHER" id="PTHR21299">
    <property type="entry name" value="CYTIDYLATE KINASE/PANTOATE-BETA-ALANINE LIGASE"/>
    <property type="match status" value="1"/>
</dbReference>
<dbReference type="NCBIfam" id="TIGR00017">
    <property type="entry name" value="cmk"/>
    <property type="match status" value="1"/>
</dbReference>
<dbReference type="EC" id="2.7.4.25" evidence="8"/>
<proteinExistence type="inferred from homology"/>
<evidence type="ECO:0000313" key="11">
    <source>
        <dbReference type="Proteomes" id="UP000831607"/>
    </source>
</evidence>
<evidence type="ECO:0000256" key="3">
    <source>
        <dbReference type="ARBA" id="ARBA00022741"/>
    </source>
</evidence>
<keyword evidence="2 8" id="KW-0808">Transferase</keyword>
<comment type="similarity">
    <text evidence="1 8">Belongs to the cytidylate kinase family. Type 1 subfamily.</text>
</comment>
<reference evidence="10 11" key="1">
    <citation type="submission" date="2020-11" db="EMBL/GenBank/DDBJ databases">
        <title>Algicoccus daihaiensis sp.nov., isolated from Daihai Lake in Inner Mongolia.</title>
        <authorList>
            <person name="Kai J."/>
        </authorList>
    </citation>
    <scope>NUCLEOTIDE SEQUENCE [LARGE SCALE GENOMIC DNA]</scope>
    <source>
        <strain evidence="11">f23</strain>
    </source>
</reference>
<dbReference type="PANTHER" id="PTHR21299:SF2">
    <property type="entry name" value="CYTIDYLATE KINASE"/>
    <property type="match status" value="1"/>
</dbReference>
<dbReference type="InterPro" id="IPR011994">
    <property type="entry name" value="Cytidylate_kinase_dom"/>
</dbReference>
<dbReference type="InterPro" id="IPR027417">
    <property type="entry name" value="P-loop_NTPase"/>
</dbReference>
<name>A0ABY4ANC8_9BURK</name>
<dbReference type="RefSeq" id="WP_243480087.1">
    <property type="nucleotide sequence ID" value="NZ_CP063982.1"/>
</dbReference>
<keyword evidence="4 8" id="KW-0418">Kinase</keyword>
<keyword evidence="8" id="KW-0963">Cytoplasm</keyword>
<dbReference type="EMBL" id="CP063982">
    <property type="protein sequence ID" value="UOD51669.1"/>
    <property type="molecule type" value="Genomic_DNA"/>
</dbReference>
<keyword evidence="5 8" id="KW-0067">ATP-binding</keyword>
<comment type="subcellular location">
    <subcellularLocation>
        <location evidence="8">Cytoplasm</location>
    </subcellularLocation>
</comment>
<sequence length="227" mass="24895">MVIEASVRVPVIAIDGPTASGKGTVAARVAAELGWHVLDSGALYRLAAWTVLDNNINANDIAAVALAARRMQIRFDDGQIMLAGQDVTELIRQEHVGNLASRLAPAAPLREALLERQRAFRQPPGLVADGRDMGTVVFPDADLKIFLLADVQSRAQRRCQQLRERGLVPDEQAVLADLKERDFRDTDRAVAPLKPADDAHQLDSSRLTVEDTVAAVMSLWHKRLRQS</sequence>
<evidence type="ECO:0000256" key="4">
    <source>
        <dbReference type="ARBA" id="ARBA00022777"/>
    </source>
</evidence>
<dbReference type="GO" id="GO:0016301">
    <property type="term" value="F:kinase activity"/>
    <property type="evidence" value="ECO:0007669"/>
    <property type="project" value="UniProtKB-KW"/>
</dbReference>
<feature type="domain" description="Cytidylate kinase" evidence="9">
    <location>
        <begin position="12"/>
        <end position="221"/>
    </location>
</feature>
<evidence type="ECO:0000256" key="5">
    <source>
        <dbReference type="ARBA" id="ARBA00022840"/>
    </source>
</evidence>